<dbReference type="GO" id="GO:0003700">
    <property type="term" value="F:DNA-binding transcription factor activity"/>
    <property type="evidence" value="ECO:0007669"/>
    <property type="project" value="InterPro"/>
</dbReference>
<dbReference type="InterPro" id="IPR039422">
    <property type="entry name" value="MarR/SlyA-like"/>
</dbReference>
<dbReference type="Gene3D" id="1.10.10.10">
    <property type="entry name" value="Winged helix-like DNA-binding domain superfamily/Winged helix DNA-binding domain"/>
    <property type="match status" value="1"/>
</dbReference>
<feature type="domain" description="HTH marR-type" evidence="2">
    <location>
        <begin position="7"/>
        <end position="141"/>
    </location>
</feature>
<evidence type="ECO:0000256" key="1">
    <source>
        <dbReference type="ARBA" id="ARBA00023125"/>
    </source>
</evidence>
<dbReference type="KEGG" id="plut:EI981_27885"/>
<evidence type="ECO:0000313" key="3">
    <source>
        <dbReference type="EMBL" id="AZS17879.1"/>
    </source>
</evidence>
<dbReference type="EMBL" id="CP034346">
    <property type="protein sequence ID" value="AZS17879.1"/>
    <property type="molecule type" value="Genomic_DNA"/>
</dbReference>
<dbReference type="AlphaFoldDB" id="A0A3Q9IH36"/>
<dbReference type="GO" id="GO:0003677">
    <property type="term" value="F:DNA binding"/>
    <property type="evidence" value="ECO:0007669"/>
    <property type="project" value="UniProtKB-KW"/>
</dbReference>
<organism evidence="3 4">
    <name type="scientific">Paenibacillus lutimineralis</name>
    <dbReference type="NCBI Taxonomy" id="2707005"/>
    <lineage>
        <taxon>Bacteria</taxon>
        <taxon>Bacillati</taxon>
        <taxon>Bacillota</taxon>
        <taxon>Bacilli</taxon>
        <taxon>Bacillales</taxon>
        <taxon>Paenibacillaceae</taxon>
        <taxon>Paenibacillus</taxon>
    </lineage>
</organism>
<dbReference type="SUPFAM" id="SSF46785">
    <property type="entry name" value="Winged helix' DNA-binding domain"/>
    <property type="match status" value="1"/>
</dbReference>
<sequence length="165" mass="19223">MNSELHNLDLLDLISELYIRLRSLNNQLWHQSHDIHISNSEWFIMARIYKKQVTISYVARQMEISRQATHKFIKNLESKGLVEINKAQHNNKDKCIQLTKLGEECFEQNKAIRETLEAKIIASIGSEQADQLVHILKMDWGLDDASSLQIYKSRYNDGHGTFINL</sequence>
<dbReference type="SMART" id="SM00347">
    <property type="entry name" value="HTH_MARR"/>
    <property type="match status" value="1"/>
</dbReference>
<dbReference type="PANTHER" id="PTHR33164:SF44">
    <property type="entry name" value="TRANSCRIPTIONAL REGULATORY PROTEIN"/>
    <property type="match status" value="1"/>
</dbReference>
<dbReference type="InterPro" id="IPR000835">
    <property type="entry name" value="HTH_MarR-typ"/>
</dbReference>
<protein>
    <submittedName>
        <fullName evidence="3">MarR family transcriptional regulator</fullName>
    </submittedName>
</protein>
<dbReference type="GO" id="GO:0006950">
    <property type="term" value="P:response to stress"/>
    <property type="evidence" value="ECO:0007669"/>
    <property type="project" value="TreeGrafter"/>
</dbReference>
<accession>A0A3Q9IH36</accession>
<keyword evidence="4" id="KW-1185">Reference proteome</keyword>
<dbReference type="OrthoDB" id="2404954at2"/>
<dbReference type="InterPro" id="IPR036390">
    <property type="entry name" value="WH_DNA-bd_sf"/>
</dbReference>
<proteinExistence type="predicted"/>
<name>A0A3Q9IH36_9BACL</name>
<dbReference type="RefSeq" id="WP_127003856.1">
    <property type="nucleotide sequence ID" value="NZ_CP034346.1"/>
</dbReference>
<dbReference type="Proteomes" id="UP000270678">
    <property type="component" value="Chromosome"/>
</dbReference>
<evidence type="ECO:0000313" key="4">
    <source>
        <dbReference type="Proteomes" id="UP000270678"/>
    </source>
</evidence>
<dbReference type="InterPro" id="IPR036388">
    <property type="entry name" value="WH-like_DNA-bd_sf"/>
</dbReference>
<reference evidence="4" key="1">
    <citation type="submission" date="2018-12" db="EMBL/GenBank/DDBJ databases">
        <title>Complete genome sequence of Paenibacillus sp. MBLB1234.</title>
        <authorList>
            <person name="Nam Y.-D."/>
            <person name="Kang J."/>
            <person name="Chung W.-H."/>
            <person name="Park Y.S."/>
        </authorList>
    </citation>
    <scope>NUCLEOTIDE SEQUENCE [LARGE SCALE GENOMIC DNA]</scope>
    <source>
        <strain evidence="4">MBLB1234</strain>
    </source>
</reference>
<gene>
    <name evidence="3" type="ORF">EI981_27885</name>
</gene>
<keyword evidence="1" id="KW-0238">DNA-binding</keyword>
<dbReference type="PANTHER" id="PTHR33164">
    <property type="entry name" value="TRANSCRIPTIONAL REGULATOR, MARR FAMILY"/>
    <property type="match status" value="1"/>
</dbReference>
<evidence type="ECO:0000259" key="2">
    <source>
        <dbReference type="PROSITE" id="PS50995"/>
    </source>
</evidence>
<dbReference type="PROSITE" id="PS50995">
    <property type="entry name" value="HTH_MARR_2"/>
    <property type="match status" value="1"/>
</dbReference>